<dbReference type="PANTHER" id="PTHR30034:SF6">
    <property type="entry name" value="YOP PROTEINS TRANSLOCATION PROTEIN Q"/>
    <property type="match status" value="1"/>
</dbReference>
<evidence type="ECO:0000256" key="10">
    <source>
        <dbReference type="ARBA" id="ARBA00025044"/>
    </source>
</evidence>
<dbReference type="GO" id="GO:0005886">
    <property type="term" value="C:plasma membrane"/>
    <property type="evidence" value="ECO:0007669"/>
    <property type="project" value="UniProtKB-SubCell"/>
</dbReference>
<dbReference type="InterPro" id="IPR001543">
    <property type="entry name" value="FliN-like_C"/>
</dbReference>
<evidence type="ECO:0000256" key="3">
    <source>
        <dbReference type="ARBA" id="ARBA00011049"/>
    </source>
</evidence>
<dbReference type="GO" id="GO:0071978">
    <property type="term" value="P:bacterial-type flagellum-dependent swarming motility"/>
    <property type="evidence" value="ECO:0007669"/>
    <property type="project" value="TreeGrafter"/>
</dbReference>
<keyword evidence="5" id="KW-1003">Cell membrane</keyword>
<evidence type="ECO:0000259" key="11">
    <source>
        <dbReference type="Pfam" id="PF01052"/>
    </source>
</evidence>
<keyword evidence="7" id="KW-0283">Flagellar rotation</keyword>
<feature type="domain" description="Flagellar motor switch protein FliN-like C-terminal" evidence="11">
    <location>
        <begin position="244"/>
        <end position="312"/>
    </location>
</feature>
<dbReference type="PANTHER" id="PTHR30034">
    <property type="entry name" value="FLAGELLAR MOTOR SWITCH PROTEIN FLIM"/>
    <property type="match status" value="1"/>
</dbReference>
<dbReference type="Proteomes" id="UP000259273">
    <property type="component" value="Unassembled WGS sequence"/>
</dbReference>
<dbReference type="InterPro" id="IPR028976">
    <property type="entry name" value="CheC-like_sf"/>
</dbReference>
<name>A0A3C1KMM4_9GAMM</name>
<accession>A0A3C1KMM4</accession>
<comment type="function">
    <text evidence="10">FliM is one of three proteins (FliG, FliN, FliM) that forms the rotor-mounted switch complex (C ring), located at the base of the basal body. This complex interacts with the CheY and CheZ chemotaxis proteins, in addition to contacting components of the motor that determine the direction of flagellar rotation.</text>
</comment>
<keyword evidence="6" id="KW-0145">Chemotaxis</keyword>
<dbReference type="Gene3D" id="3.40.1550.10">
    <property type="entry name" value="CheC-like"/>
    <property type="match status" value="1"/>
</dbReference>
<evidence type="ECO:0000256" key="4">
    <source>
        <dbReference type="ARBA" id="ARBA00021898"/>
    </source>
</evidence>
<dbReference type="STRING" id="1121937.GCA_000423125_00712"/>
<keyword evidence="12" id="KW-0969">Cilium</keyword>
<dbReference type="Gene3D" id="2.30.330.10">
    <property type="entry name" value="SpoA-like"/>
    <property type="match status" value="1"/>
</dbReference>
<keyword evidence="12" id="KW-0966">Cell projection</keyword>
<evidence type="ECO:0000256" key="2">
    <source>
        <dbReference type="ARBA" id="ARBA00004202"/>
    </source>
</evidence>
<dbReference type="Pfam" id="PF02154">
    <property type="entry name" value="FliM"/>
    <property type="match status" value="1"/>
</dbReference>
<evidence type="ECO:0000256" key="6">
    <source>
        <dbReference type="ARBA" id="ARBA00022500"/>
    </source>
</evidence>
<keyword evidence="9" id="KW-0975">Bacterial flagellum</keyword>
<evidence type="ECO:0000313" key="12">
    <source>
        <dbReference type="EMBL" id="HAN27970.1"/>
    </source>
</evidence>
<keyword evidence="12" id="KW-0282">Flagellum</keyword>
<sequence>MAGSDLLSEGELDALTGDSTAASGGYRAFDFTAREQSLLNQLTLLPPLQERHAEQLAHGLEDVFSSEFEVSAAGLRVLACEEVLVSLAESVAVTTLDLPPLAGHCHVVCPAPLLSQLVNDYFGGVRGDSVANVQRATLTPSELRLAERVAEQVVAALVAAWADKLPLEPGPTLTVPHVDAIASLPRADKLVQMVFAVSLNELTSEVALLLPFAALEPWKQRFSAPRKSATEEAGQGWGPHLRRELPAVKVDVAVMLASRELTLGEVLGLKVGSVIDLAVPDEVDLCVEGVRLASGRYGAYEGQKAIKITGFVGPEGPTGKSTG</sequence>
<evidence type="ECO:0000256" key="9">
    <source>
        <dbReference type="ARBA" id="ARBA00023143"/>
    </source>
</evidence>
<dbReference type="Pfam" id="PF01052">
    <property type="entry name" value="FliMN_C"/>
    <property type="match status" value="1"/>
</dbReference>
<keyword evidence="8" id="KW-0472">Membrane</keyword>
<comment type="similarity">
    <text evidence="3">Belongs to the FliM family.</text>
</comment>
<proteinExistence type="inferred from homology"/>
<comment type="caution">
    <text evidence="12">The sequence shown here is derived from an EMBL/GenBank/DDBJ whole genome shotgun (WGS) entry which is preliminary data.</text>
</comment>
<gene>
    <name evidence="12" type="ORF">DCP75_09690</name>
</gene>
<dbReference type="EMBL" id="DMND01000132">
    <property type="protein sequence ID" value="HAN27970.1"/>
    <property type="molecule type" value="Genomic_DNA"/>
</dbReference>
<dbReference type="InterPro" id="IPR036429">
    <property type="entry name" value="SpoA-like_sf"/>
</dbReference>
<comment type="subcellular location">
    <subcellularLocation>
        <location evidence="1">Bacterial flagellum basal body</location>
    </subcellularLocation>
    <subcellularLocation>
        <location evidence="2">Cell membrane</location>
        <topology evidence="2">Peripheral membrane protein</topology>
    </subcellularLocation>
</comment>
<evidence type="ECO:0000256" key="8">
    <source>
        <dbReference type="ARBA" id="ARBA00023136"/>
    </source>
</evidence>
<dbReference type="SUPFAM" id="SSF101801">
    <property type="entry name" value="Surface presentation of antigens (SPOA)"/>
    <property type="match status" value="1"/>
</dbReference>
<organism evidence="12 13">
    <name type="scientific">Haliea salexigens</name>
    <dbReference type="NCBI Taxonomy" id="287487"/>
    <lineage>
        <taxon>Bacteria</taxon>
        <taxon>Pseudomonadati</taxon>
        <taxon>Pseudomonadota</taxon>
        <taxon>Gammaproteobacteria</taxon>
        <taxon>Cellvibrionales</taxon>
        <taxon>Halieaceae</taxon>
        <taxon>Haliea</taxon>
    </lineage>
</organism>
<dbReference type="GO" id="GO:0003774">
    <property type="term" value="F:cytoskeletal motor activity"/>
    <property type="evidence" value="ECO:0007669"/>
    <property type="project" value="InterPro"/>
</dbReference>
<dbReference type="AlphaFoldDB" id="A0A3C1KMM4"/>
<reference evidence="12 13" key="1">
    <citation type="journal article" date="2018" name="Nat. Biotechnol.">
        <title>A standardized bacterial taxonomy based on genome phylogeny substantially revises the tree of life.</title>
        <authorList>
            <person name="Parks D.H."/>
            <person name="Chuvochina M."/>
            <person name="Waite D.W."/>
            <person name="Rinke C."/>
            <person name="Skarshewski A."/>
            <person name="Chaumeil P.A."/>
            <person name="Hugenholtz P."/>
        </authorList>
    </citation>
    <scope>NUCLEOTIDE SEQUENCE [LARGE SCALE GENOMIC DNA]</scope>
    <source>
        <strain evidence="12">UBA9158</strain>
    </source>
</reference>
<evidence type="ECO:0000256" key="7">
    <source>
        <dbReference type="ARBA" id="ARBA00022779"/>
    </source>
</evidence>
<evidence type="ECO:0000256" key="1">
    <source>
        <dbReference type="ARBA" id="ARBA00004117"/>
    </source>
</evidence>
<evidence type="ECO:0000313" key="13">
    <source>
        <dbReference type="Proteomes" id="UP000259273"/>
    </source>
</evidence>
<evidence type="ECO:0000256" key="5">
    <source>
        <dbReference type="ARBA" id="ARBA00022475"/>
    </source>
</evidence>
<dbReference type="GO" id="GO:0050918">
    <property type="term" value="P:positive chemotaxis"/>
    <property type="evidence" value="ECO:0007669"/>
    <property type="project" value="TreeGrafter"/>
</dbReference>
<dbReference type="GO" id="GO:0009425">
    <property type="term" value="C:bacterial-type flagellum basal body"/>
    <property type="evidence" value="ECO:0007669"/>
    <property type="project" value="UniProtKB-SubCell"/>
</dbReference>
<dbReference type="InterPro" id="IPR001689">
    <property type="entry name" value="Flag_FliM"/>
</dbReference>
<protein>
    <recommendedName>
        <fullName evidence="4">Flagellar motor switch protein FliM</fullName>
    </recommendedName>
</protein>